<feature type="repeat" description="WD" evidence="3">
    <location>
        <begin position="487"/>
        <end position="528"/>
    </location>
</feature>
<keyword evidence="2" id="KW-0677">Repeat</keyword>
<comment type="caution">
    <text evidence="5">The sequence shown here is derived from an EMBL/GenBank/DDBJ whole genome shotgun (WGS) entry which is preliminary data.</text>
</comment>
<feature type="repeat" description="WD" evidence="3">
    <location>
        <begin position="788"/>
        <end position="828"/>
    </location>
</feature>
<dbReference type="PANTHER" id="PTHR19879">
    <property type="entry name" value="TRANSCRIPTION INITIATION FACTOR TFIID"/>
    <property type="match status" value="1"/>
</dbReference>
<dbReference type="PRINTS" id="PR00320">
    <property type="entry name" value="GPROTEINBRPT"/>
</dbReference>
<evidence type="ECO:0000256" key="2">
    <source>
        <dbReference type="ARBA" id="ARBA00022737"/>
    </source>
</evidence>
<dbReference type="InterPro" id="IPR019775">
    <property type="entry name" value="WD40_repeat_CS"/>
</dbReference>
<feature type="compositionally biased region" description="Gly residues" evidence="4">
    <location>
        <begin position="279"/>
        <end position="289"/>
    </location>
</feature>
<dbReference type="CDD" id="cd00200">
    <property type="entry name" value="WD40"/>
    <property type="match status" value="1"/>
</dbReference>
<dbReference type="Proteomes" id="UP000292702">
    <property type="component" value="Unassembled WGS sequence"/>
</dbReference>
<accession>A0A4R0RN60</accession>
<dbReference type="PROSITE" id="PS50294">
    <property type="entry name" value="WD_REPEATS_REGION"/>
    <property type="match status" value="4"/>
</dbReference>
<evidence type="ECO:0000313" key="5">
    <source>
        <dbReference type="EMBL" id="TCD63774.1"/>
    </source>
</evidence>
<dbReference type="OrthoDB" id="538223at2759"/>
<sequence>MVLREPWKIYEGELFGKGYGIPLWFPEPHRNREVSIGDVGFLQGGSFMPVFNAHEGIKYGDWDLPAGFKAFKLFGELRSSRSRFIPSGHTVFSAGVTTSSAAAEARASEFGGASFNFSVTKERGAMLFVRDDAEQELVMPHKKMANYMSENVDSWASCIDDKTGETRPEDLIFVRGFVKTKAWGVAALSTGHARQAVQISGGYGGATAGVQVTHDKTSSASLDQRWSPEGEVRDHADQCLFLNYYRYKRRLLWLFTVQAGAGPHTLPDDQERDDDTGAGVDGSGDGGGVVVEESQTSKNPDYLDYLFDYIFERSDAQSAIVCDGDIADLTDDQDWPEIGPKLKEFLIERMPEIEVVDGVGMLSQQKAVYRTHFDVPLVDEVPIEIDQTLYDPDIPVAGPSGTSHDDAEPAVAEASGSGELMDTVDASGVIGTNIGGDADEGPELGHADADEPQEKSHPSDSSSVLGKITIGDITVDWPHRQLLDPDDSAESAAIGSVHVSADGEFVGVGYEDGQVRVWNSRKWQLVLRILDQHQQSVTALKFSPDGKRLATAGSQCFVWNIEDARECIYSDVCQLAGLGTTPGEFVWDLDWSPDSQMIATGSSDFKLRLFDANNGTPIRVHDEPRSLVSIVMFTNDGQHLVCTSDNSGYIYNAHSGEQLGMMDGHTGNIWCMSFSSDAKRVITGSEDHTHRIWNVETGEELVTLREHSGPIWSVGFSPDGNSVMAGSYDKTVSVCDSYIGSRKFLLQGRQSTITAGGFSPSGNFIATGSSDGSVKLWDAKEGVQIADLFGHEDHIKSLQFSAKDDNFVTSSDDGTVRVWSIRDILRVY</sequence>
<dbReference type="InterPro" id="IPR015943">
    <property type="entry name" value="WD40/YVTN_repeat-like_dom_sf"/>
</dbReference>
<feature type="region of interest" description="Disordered" evidence="4">
    <location>
        <begin position="429"/>
        <end position="464"/>
    </location>
</feature>
<feature type="repeat" description="WD" evidence="3">
    <location>
        <begin position="704"/>
        <end position="734"/>
    </location>
</feature>
<dbReference type="Gene3D" id="2.130.10.10">
    <property type="entry name" value="YVTN repeat-like/Quinoprotein amine dehydrogenase"/>
    <property type="match status" value="3"/>
</dbReference>
<protein>
    <submittedName>
        <fullName evidence="5">Uncharacterized protein</fullName>
    </submittedName>
</protein>
<proteinExistence type="predicted"/>
<evidence type="ECO:0000256" key="3">
    <source>
        <dbReference type="PROSITE-ProRule" id="PRU00221"/>
    </source>
</evidence>
<dbReference type="InterPro" id="IPR020472">
    <property type="entry name" value="WD40_PAC1"/>
</dbReference>
<dbReference type="InterPro" id="IPR001680">
    <property type="entry name" value="WD40_rpt"/>
</dbReference>
<dbReference type="STRING" id="92696.A0A4R0RN60"/>
<dbReference type="PANTHER" id="PTHR19879:SF9">
    <property type="entry name" value="TRANSCRIPTION INITIATION FACTOR TFIID SUBUNIT 5"/>
    <property type="match status" value="1"/>
</dbReference>
<feature type="repeat" description="WD" evidence="3">
    <location>
        <begin position="746"/>
        <end position="787"/>
    </location>
</feature>
<dbReference type="EMBL" id="RWJN01000276">
    <property type="protein sequence ID" value="TCD63774.1"/>
    <property type="molecule type" value="Genomic_DNA"/>
</dbReference>
<dbReference type="InterPro" id="IPR011047">
    <property type="entry name" value="Quinoprotein_ADH-like_sf"/>
</dbReference>
<dbReference type="PROSITE" id="PS00678">
    <property type="entry name" value="WD_REPEATS_1"/>
    <property type="match status" value="1"/>
</dbReference>
<feature type="repeat" description="WD" evidence="3">
    <location>
        <begin position="586"/>
        <end position="620"/>
    </location>
</feature>
<dbReference type="PROSITE" id="PS50082">
    <property type="entry name" value="WD_REPEATS_2"/>
    <property type="match status" value="6"/>
</dbReference>
<reference evidence="5 6" key="1">
    <citation type="submission" date="2018-11" db="EMBL/GenBank/DDBJ databases">
        <title>Genome assembly of Steccherinum ochraceum LE-BIN_3174, the white-rot fungus of the Steccherinaceae family (The Residual Polyporoid clade, Polyporales, Basidiomycota).</title>
        <authorList>
            <person name="Fedorova T.V."/>
            <person name="Glazunova O.A."/>
            <person name="Landesman E.O."/>
            <person name="Moiseenko K.V."/>
            <person name="Psurtseva N.V."/>
            <person name="Savinova O.S."/>
            <person name="Shakhova N.V."/>
            <person name="Tyazhelova T.V."/>
            <person name="Vasina D.V."/>
        </authorList>
    </citation>
    <scope>NUCLEOTIDE SEQUENCE [LARGE SCALE GENOMIC DNA]</scope>
    <source>
        <strain evidence="5 6">LE-BIN_3174</strain>
    </source>
</reference>
<gene>
    <name evidence="5" type="ORF">EIP91_004957</name>
</gene>
<evidence type="ECO:0000256" key="4">
    <source>
        <dbReference type="SAM" id="MobiDB-lite"/>
    </source>
</evidence>
<feature type="region of interest" description="Disordered" evidence="4">
    <location>
        <begin position="263"/>
        <end position="294"/>
    </location>
</feature>
<name>A0A4R0RN60_9APHY</name>
<feature type="repeat" description="WD" evidence="3">
    <location>
        <begin position="662"/>
        <end position="703"/>
    </location>
</feature>
<dbReference type="Pfam" id="PF00400">
    <property type="entry name" value="WD40"/>
    <property type="match status" value="7"/>
</dbReference>
<keyword evidence="6" id="KW-1185">Reference proteome</keyword>
<dbReference type="SMART" id="SM00320">
    <property type="entry name" value="WD40"/>
    <property type="match status" value="8"/>
</dbReference>
<keyword evidence="1 3" id="KW-0853">WD repeat</keyword>
<dbReference type="SUPFAM" id="SSF50998">
    <property type="entry name" value="Quinoprotein alcohol dehydrogenase-like"/>
    <property type="match status" value="1"/>
</dbReference>
<evidence type="ECO:0000313" key="6">
    <source>
        <dbReference type="Proteomes" id="UP000292702"/>
    </source>
</evidence>
<dbReference type="AlphaFoldDB" id="A0A4R0RN60"/>
<feature type="compositionally biased region" description="Basic and acidic residues" evidence="4">
    <location>
        <begin position="443"/>
        <end position="458"/>
    </location>
</feature>
<organism evidence="5 6">
    <name type="scientific">Steccherinum ochraceum</name>
    <dbReference type="NCBI Taxonomy" id="92696"/>
    <lineage>
        <taxon>Eukaryota</taxon>
        <taxon>Fungi</taxon>
        <taxon>Dikarya</taxon>
        <taxon>Basidiomycota</taxon>
        <taxon>Agaricomycotina</taxon>
        <taxon>Agaricomycetes</taxon>
        <taxon>Polyporales</taxon>
        <taxon>Steccherinaceae</taxon>
        <taxon>Steccherinum</taxon>
    </lineage>
</organism>
<evidence type="ECO:0000256" key="1">
    <source>
        <dbReference type="ARBA" id="ARBA00022574"/>
    </source>
</evidence>